<keyword evidence="2" id="KW-0472">Membrane</keyword>
<feature type="transmembrane region" description="Helical" evidence="2">
    <location>
        <begin position="40"/>
        <end position="58"/>
    </location>
</feature>
<keyword evidence="4" id="KW-1185">Reference proteome</keyword>
<feature type="compositionally biased region" description="Polar residues" evidence="1">
    <location>
        <begin position="20"/>
        <end position="31"/>
    </location>
</feature>
<feature type="compositionally biased region" description="Basic residues" evidence="1">
    <location>
        <begin position="1"/>
        <end position="19"/>
    </location>
</feature>
<feature type="transmembrane region" description="Helical" evidence="2">
    <location>
        <begin position="64"/>
        <end position="83"/>
    </location>
</feature>
<feature type="region of interest" description="Disordered" evidence="1">
    <location>
        <begin position="1"/>
        <end position="31"/>
    </location>
</feature>
<evidence type="ECO:0000313" key="4">
    <source>
        <dbReference type="Proteomes" id="UP000236893"/>
    </source>
</evidence>
<gene>
    <name evidence="3" type="ORF">C3K47_12850</name>
</gene>
<name>A0A2S5A0G2_9SPHI</name>
<reference evidence="3 4" key="1">
    <citation type="submission" date="2018-01" db="EMBL/GenBank/DDBJ databases">
        <authorList>
            <person name="Gaut B.S."/>
            <person name="Morton B.R."/>
            <person name="Clegg M.T."/>
            <person name="Duvall M.R."/>
        </authorList>
    </citation>
    <scope>NUCLEOTIDE SEQUENCE [LARGE SCALE GENOMIC DNA]</scope>
    <source>
        <strain evidence="3 4">HR-AV</strain>
    </source>
</reference>
<evidence type="ECO:0000256" key="2">
    <source>
        <dbReference type="SAM" id="Phobius"/>
    </source>
</evidence>
<dbReference type="EMBL" id="PQVF01000008">
    <property type="protein sequence ID" value="POY36081.1"/>
    <property type="molecule type" value="Genomic_DNA"/>
</dbReference>
<sequence length="88" mass="9753">MPQSRSRKKNHGYHPHRNHQGQSSVMHSSTSAPVRKNTELFFASFFGFMGVVIGFFMFDNHWAAVLGGAVIGAAIGYFIGRLVTRARA</sequence>
<keyword evidence="2" id="KW-0812">Transmembrane</keyword>
<comment type="caution">
    <text evidence="3">The sequence shown here is derived from an EMBL/GenBank/DDBJ whole genome shotgun (WGS) entry which is preliminary data.</text>
</comment>
<accession>A0A2S5A0G2</accession>
<dbReference type="AlphaFoldDB" id="A0A2S5A0G2"/>
<organism evidence="3 4">
    <name type="scientific">Solitalea longa</name>
    <dbReference type="NCBI Taxonomy" id="2079460"/>
    <lineage>
        <taxon>Bacteria</taxon>
        <taxon>Pseudomonadati</taxon>
        <taxon>Bacteroidota</taxon>
        <taxon>Sphingobacteriia</taxon>
        <taxon>Sphingobacteriales</taxon>
        <taxon>Sphingobacteriaceae</taxon>
        <taxon>Solitalea</taxon>
    </lineage>
</organism>
<dbReference type="Proteomes" id="UP000236893">
    <property type="component" value="Unassembled WGS sequence"/>
</dbReference>
<protein>
    <submittedName>
        <fullName evidence="3">Uncharacterized protein</fullName>
    </submittedName>
</protein>
<keyword evidence="2" id="KW-1133">Transmembrane helix</keyword>
<proteinExistence type="predicted"/>
<evidence type="ECO:0000313" key="3">
    <source>
        <dbReference type="EMBL" id="POY36081.1"/>
    </source>
</evidence>
<evidence type="ECO:0000256" key="1">
    <source>
        <dbReference type="SAM" id="MobiDB-lite"/>
    </source>
</evidence>
<dbReference type="RefSeq" id="WP_103789544.1">
    <property type="nucleotide sequence ID" value="NZ_PQVF01000008.1"/>
</dbReference>